<name>A0A6A4X4Y4_AMPAM</name>
<dbReference type="Proteomes" id="UP000440578">
    <property type="component" value="Unassembled WGS sequence"/>
</dbReference>
<dbReference type="Gene3D" id="3.30.428.10">
    <property type="entry name" value="HIT-like"/>
    <property type="match status" value="1"/>
</dbReference>
<dbReference type="GO" id="GO:0140932">
    <property type="term" value="F:5'-(N(7)-methyl 5'-triphosphoguanosine)-[mRNA] diphosphatase activity"/>
    <property type="evidence" value="ECO:0007669"/>
    <property type="project" value="UniProtKB-EC"/>
</dbReference>
<sequence length="168" mass="19437">MWVYNILEHRSEQERIVCEDADPETGFVLVPDLKWDGESLESLYLQALVHRRGLRSIRDLTADHLPLLRNIHDKGCEAIEKKYGVPASELRVYFHYQPSYYHLHVHFTSVQFDAPGTHVGKAHFLSTVINNLELVPDYYQRATLTYYLPRSDPLADKLRRATDGVSAE</sequence>
<dbReference type="Pfam" id="PF11969">
    <property type="entry name" value="DcpS_C"/>
    <property type="match status" value="1"/>
</dbReference>
<evidence type="ECO:0000256" key="7">
    <source>
        <dbReference type="ARBA" id="ARBA00029885"/>
    </source>
</evidence>
<comment type="catalytic activity">
    <reaction evidence="9">
        <text>a 5'-end (N(7)-methyl 5'-triphosphoguanosine)-ribonucleoside in mRNA + H2O = N(7)-methyl-GMP + a 5'-end diphospho-ribonucleoside in mRNA + 2 H(+)</text>
        <dbReference type="Rhea" id="RHEA:65388"/>
        <dbReference type="Rhea" id="RHEA-COMP:17165"/>
        <dbReference type="Rhea" id="RHEA-COMP:17167"/>
        <dbReference type="ChEBI" id="CHEBI:15377"/>
        <dbReference type="ChEBI" id="CHEBI:15378"/>
        <dbReference type="ChEBI" id="CHEBI:58285"/>
        <dbReference type="ChEBI" id="CHEBI:156461"/>
        <dbReference type="ChEBI" id="CHEBI:167616"/>
        <dbReference type="EC" id="3.6.1.59"/>
    </reaction>
</comment>
<dbReference type="EC" id="3.6.1.59" evidence="3"/>
<evidence type="ECO:0000256" key="1">
    <source>
        <dbReference type="ARBA" id="ARBA00004123"/>
    </source>
</evidence>
<dbReference type="SUPFAM" id="SSF54197">
    <property type="entry name" value="HIT-like"/>
    <property type="match status" value="1"/>
</dbReference>
<evidence type="ECO:0000313" key="11">
    <source>
        <dbReference type="Proteomes" id="UP000440578"/>
    </source>
</evidence>
<dbReference type="OrthoDB" id="10264956at2759"/>
<dbReference type="InterPro" id="IPR036265">
    <property type="entry name" value="HIT-like_sf"/>
</dbReference>
<evidence type="ECO:0000256" key="4">
    <source>
        <dbReference type="ARBA" id="ARBA00015636"/>
    </source>
</evidence>
<dbReference type="PANTHER" id="PTHR12978:SF0">
    <property type="entry name" value="M7GPPPX DIPHOSPHATASE"/>
    <property type="match status" value="1"/>
</dbReference>
<keyword evidence="5" id="KW-0378">Hydrolase</keyword>
<evidence type="ECO:0000256" key="2">
    <source>
        <dbReference type="ARBA" id="ARBA00010208"/>
    </source>
</evidence>
<gene>
    <name evidence="10" type="primary">DCPS</name>
    <name evidence="10" type="ORF">FJT64_016131</name>
</gene>
<comment type="subcellular location">
    <subcellularLocation>
        <location evidence="1">Nucleus</location>
    </subcellularLocation>
</comment>
<comment type="similarity">
    <text evidence="2">Belongs to the HIT family.</text>
</comment>
<dbReference type="GO" id="GO:0000932">
    <property type="term" value="C:P-body"/>
    <property type="evidence" value="ECO:0007669"/>
    <property type="project" value="TreeGrafter"/>
</dbReference>
<dbReference type="FunFam" id="3.30.428.10:FF:000006">
    <property type="entry name" value="m7GpppX diphosphatase"/>
    <property type="match status" value="1"/>
</dbReference>
<evidence type="ECO:0000256" key="3">
    <source>
        <dbReference type="ARBA" id="ARBA00012520"/>
    </source>
</evidence>
<dbReference type="AlphaFoldDB" id="A0A6A4X4Y4"/>
<dbReference type="InterPro" id="IPR008594">
    <property type="entry name" value="DcpS/DCS2"/>
</dbReference>
<dbReference type="EMBL" id="VIIS01000098">
    <property type="protein sequence ID" value="KAF0313343.1"/>
    <property type="molecule type" value="Genomic_DNA"/>
</dbReference>
<keyword evidence="6" id="KW-0539">Nucleus</keyword>
<evidence type="ECO:0000256" key="9">
    <source>
        <dbReference type="ARBA" id="ARBA00048222"/>
    </source>
</evidence>
<accession>A0A6A4X4Y4</accession>
<organism evidence="10 11">
    <name type="scientific">Amphibalanus amphitrite</name>
    <name type="common">Striped barnacle</name>
    <name type="synonym">Balanus amphitrite</name>
    <dbReference type="NCBI Taxonomy" id="1232801"/>
    <lineage>
        <taxon>Eukaryota</taxon>
        <taxon>Metazoa</taxon>
        <taxon>Ecdysozoa</taxon>
        <taxon>Arthropoda</taxon>
        <taxon>Crustacea</taxon>
        <taxon>Multicrustacea</taxon>
        <taxon>Cirripedia</taxon>
        <taxon>Thoracica</taxon>
        <taxon>Thoracicalcarea</taxon>
        <taxon>Balanomorpha</taxon>
        <taxon>Balanoidea</taxon>
        <taxon>Balanidae</taxon>
        <taxon>Amphibalaninae</taxon>
        <taxon>Amphibalanus</taxon>
    </lineage>
</organism>
<evidence type="ECO:0000313" key="10">
    <source>
        <dbReference type="EMBL" id="KAF0313343.1"/>
    </source>
</evidence>
<dbReference type="PANTHER" id="PTHR12978">
    <property type="entry name" value="HISTIDINE TRIAD HIT PROTEIN MEMBER"/>
    <property type="match status" value="1"/>
</dbReference>
<protein>
    <recommendedName>
        <fullName evidence="4">m7GpppX diphosphatase</fullName>
        <ecNumber evidence="3">3.6.1.59</ecNumber>
    </recommendedName>
    <alternativeName>
        <fullName evidence="8">Decapping scavenger enzyme</fullName>
    </alternativeName>
    <alternativeName>
        <fullName evidence="7">Scavenger mRNA-decapping enzyme DcpS</fullName>
    </alternativeName>
</protein>
<dbReference type="InterPro" id="IPR019808">
    <property type="entry name" value="Histidine_triad_CS"/>
</dbReference>
<comment type="caution">
    <text evidence="10">The sequence shown here is derived from an EMBL/GenBank/DDBJ whole genome shotgun (WGS) entry which is preliminary data.</text>
</comment>
<dbReference type="GO" id="GO:0000340">
    <property type="term" value="F:RNA 7-methylguanosine cap binding"/>
    <property type="evidence" value="ECO:0007669"/>
    <property type="project" value="TreeGrafter"/>
</dbReference>
<keyword evidence="11" id="KW-1185">Reference proteome</keyword>
<reference evidence="10 11" key="1">
    <citation type="submission" date="2019-07" db="EMBL/GenBank/DDBJ databases">
        <title>Draft genome assembly of a fouling barnacle, Amphibalanus amphitrite (Darwin, 1854): The first reference genome for Thecostraca.</title>
        <authorList>
            <person name="Kim W."/>
        </authorList>
    </citation>
    <scope>NUCLEOTIDE SEQUENCE [LARGE SCALE GENOMIC DNA]</scope>
    <source>
        <strain evidence="10">SNU_AA5</strain>
        <tissue evidence="10">Soma without cirri and trophi</tissue>
    </source>
</reference>
<dbReference type="PROSITE" id="PS00892">
    <property type="entry name" value="HIT_1"/>
    <property type="match status" value="1"/>
</dbReference>
<evidence type="ECO:0000256" key="8">
    <source>
        <dbReference type="ARBA" id="ARBA00030609"/>
    </source>
</evidence>
<dbReference type="GO" id="GO:0000290">
    <property type="term" value="P:deadenylation-dependent decapping of nuclear-transcribed mRNA"/>
    <property type="evidence" value="ECO:0007669"/>
    <property type="project" value="InterPro"/>
</dbReference>
<dbReference type="GO" id="GO:0005634">
    <property type="term" value="C:nucleus"/>
    <property type="evidence" value="ECO:0007669"/>
    <property type="project" value="UniProtKB-SubCell"/>
</dbReference>
<evidence type="ECO:0000256" key="5">
    <source>
        <dbReference type="ARBA" id="ARBA00022801"/>
    </source>
</evidence>
<proteinExistence type="inferred from homology"/>
<evidence type="ECO:0000256" key="6">
    <source>
        <dbReference type="ARBA" id="ARBA00023242"/>
    </source>
</evidence>